<organism evidence="3 4">
    <name type="scientific">Belliella calami</name>
    <dbReference type="NCBI Taxonomy" id="2923436"/>
    <lineage>
        <taxon>Bacteria</taxon>
        <taxon>Pseudomonadati</taxon>
        <taxon>Bacteroidota</taxon>
        <taxon>Cytophagia</taxon>
        <taxon>Cytophagales</taxon>
        <taxon>Cyclobacteriaceae</taxon>
        <taxon>Belliella</taxon>
    </lineage>
</organism>
<keyword evidence="1" id="KW-1133">Transmembrane helix</keyword>
<feature type="transmembrane region" description="Helical" evidence="1">
    <location>
        <begin position="156"/>
        <end position="183"/>
    </location>
</feature>
<reference evidence="3" key="1">
    <citation type="submission" date="2022-03" db="EMBL/GenBank/DDBJ databases">
        <title>De novo assembled genomes of Belliella spp. (Cyclobacteriaceae) strains.</title>
        <authorList>
            <person name="Szabo A."/>
            <person name="Korponai K."/>
            <person name="Felfoldi T."/>
        </authorList>
    </citation>
    <scope>NUCLEOTIDE SEQUENCE</scope>
    <source>
        <strain evidence="3">DSM 107340</strain>
    </source>
</reference>
<dbReference type="RefSeq" id="WP_241275017.1">
    <property type="nucleotide sequence ID" value="NZ_JAKZGS010000008.1"/>
</dbReference>
<proteinExistence type="predicted"/>
<feature type="transmembrane region" description="Helical" evidence="1">
    <location>
        <begin position="351"/>
        <end position="371"/>
    </location>
</feature>
<evidence type="ECO:0000313" key="3">
    <source>
        <dbReference type="EMBL" id="MCH7398504.1"/>
    </source>
</evidence>
<accession>A0ABS9UPF5</accession>
<evidence type="ECO:0000256" key="1">
    <source>
        <dbReference type="SAM" id="Phobius"/>
    </source>
</evidence>
<dbReference type="InterPro" id="IPR025367">
    <property type="entry name" value="DUF4271"/>
</dbReference>
<name>A0ABS9UPF5_9BACT</name>
<feature type="signal peptide" evidence="2">
    <location>
        <begin position="1"/>
        <end position="23"/>
    </location>
</feature>
<evidence type="ECO:0000313" key="4">
    <source>
        <dbReference type="Proteomes" id="UP001165488"/>
    </source>
</evidence>
<keyword evidence="4" id="KW-1185">Reference proteome</keyword>
<sequence length="372" mass="42594">MNKIKTLVFILICCLMIQAPLTAQVIDNYDRELEYVKQSGWFQTSEIVKVELDLENFAESDFLIEVPAGATTFLGQVLWFYSQSDTVFQISTKELKSKINTNDLSSIDFSVLKKGIMTSEVSVKKGYFDQGEKLQTVEGNSEQNFEVRKTDNFYDFFFLSLFGIFFLIAIYKVIYPLVLNYIINPQGIFSAEDFSESNSIQKFFSLDIIFYIIIVNLLLALVAMVGVREVGFDNLNRFVQGGVNELFLYWLFATLILFGLTMAKFLFIKFMSIIYELGKNEFSHFFYLLRVVSVLAVLFAIVISYFALNSPEVLGNVVKIASLAVFWIYLLGVGLLMFIMMNRVAFNNYHLFAYICTAELVPFLIISKLIIG</sequence>
<feature type="transmembrane region" description="Helical" evidence="1">
    <location>
        <begin position="204"/>
        <end position="227"/>
    </location>
</feature>
<feature type="transmembrane region" description="Helical" evidence="1">
    <location>
        <begin position="320"/>
        <end position="339"/>
    </location>
</feature>
<gene>
    <name evidence="3" type="ORF">MM236_10910</name>
</gene>
<feature type="chain" id="PRO_5045091005" evidence="2">
    <location>
        <begin position="24"/>
        <end position="372"/>
    </location>
</feature>
<comment type="caution">
    <text evidence="3">The sequence shown here is derived from an EMBL/GenBank/DDBJ whole genome shotgun (WGS) entry which is preliminary data.</text>
</comment>
<feature type="transmembrane region" description="Helical" evidence="1">
    <location>
        <begin position="287"/>
        <end position="308"/>
    </location>
</feature>
<keyword evidence="1" id="KW-0472">Membrane</keyword>
<feature type="transmembrane region" description="Helical" evidence="1">
    <location>
        <begin position="247"/>
        <end position="267"/>
    </location>
</feature>
<protein>
    <submittedName>
        <fullName evidence="3">DUF4271 domain-containing protein</fullName>
    </submittedName>
</protein>
<keyword evidence="2" id="KW-0732">Signal</keyword>
<dbReference type="Pfam" id="PF14093">
    <property type="entry name" value="DUF4271"/>
    <property type="match status" value="1"/>
</dbReference>
<keyword evidence="1" id="KW-0812">Transmembrane</keyword>
<dbReference type="Proteomes" id="UP001165488">
    <property type="component" value="Unassembled WGS sequence"/>
</dbReference>
<dbReference type="EMBL" id="JAKZGS010000008">
    <property type="protein sequence ID" value="MCH7398504.1"/>
    <property type="molecule type" value="Genomic_DNA"/>
</dbReference>
<evidence type="ECO:0000256" key="2">
    <source>
        <dbReference type="SAM" id="SignalP"/>
    </source>
</evidence>